<feature type="transmembrane region" description="Helical" evidence="9">
    <location>
        <begin position="80"/>
        <end position="105"/>
    </location>
</feature>
<dbReference type="AlphaFoldDB" id="A0A0P7YRG5"/>
<comment type="similarity">
    <text evidence="3 9">Belongs to the Ycf4 family.</text>
</comment>
<dbReference type="GO" id="GO:0015979">
    <property type="term" value="P:photosynthesis"/>
    <property type="evidence" value="ECO:0007669"/>
    <property type="project" value="UniProtKB-UniRule"/>
</dbReference>
<name>A0A0P7YRG5_9CYAN</name>
<evidence type="ECO:0000256" key="7">
    <source>
        <dbReference type="ARBA" id="ARBA00022989"/>
    </source>
</evidence>
<sequence>MTASNTTASPPSPMATAKTSEQNILRREIIGARRPSNYFWAAVTAIGGVGFFLSGLSSFLHTNLLPFSDLPAQLVFIPQGIAMGFYGTVAILLCLYLCLIIVWNIGGGYNEFDKEDGEARIFRWGFPGENRKIDLRYPLSDLLAVRAEIKEGLNPKRALFLRIKGKGDIPLTRVGQPISISDLENQGAELARFLQVPLEGL</sequence>
<dbReference type="HAMAP" id="MF_00437">
    <property type="entry name" value="Ycf4"/>
    <property type="match status" value="1"/>
</dbReference>
<dbReference type="NCBIfam" id="NF002712">
    <property type="entry name" value="PRK02542.1"/>
    <property type="match status" value="1"/>
</dbReference>
<dbReference type="STRING" id="1666911.HLUCCA11_20305"/>
<evidence type="ECO:0000313" key="11">
    <source>
        <dbReference type="Proteomes" id="UP000050465"/>
    </source>
</evidence>
<protein>
    <recommendedName>
        <fullName evidence="4 9">Photosystem I assembly protein Ycf4</fullName>
    </recommendedName>
</protein>
<evidence type="ECO:0000256" key="6">
    <source>
        <dbReference type="ARBA" id="ARBA00022692"/>
    </source>
</evidence>
<proteinExistence type="inferred from homology"/>
<reference evidence="10 11" key="1">
    <citation type="submission" date="2015-09" db="EMBL/GenBank/DDBJ databases">
        <title>Identification and resolution of microdiversity through metagenomic sequencing of parallel consortia.</title>
        <authorList>
            <person name="Nelson W.C."/>
            <person name="Romine M.F."/>
            <person name="Lindemann S.R."/>
        </authorList>
    </citation>
    <scope>NUCLEOTIDE SEQUENCE [LARGE SCALE GENOMIC DNA]</scope>
    <source>
        <strain evidence="10">Ana</strain>
    </source>
</reference>
<dbReference type="Proteomes" id="UP000050465">
    <property type="component" value="Unassembled WGS sequence"/>
</dbReference>
<dbReference type="GO" id="GO:0031676">
    <property type="term" value="C:plasma membrane-derived thylakoid membrane"/>
    <property type="evidence" value="ECO:0007669"/>
    <property type="project" value="UniProtKB-SubCell"/>
</dbReference>
<evidence type="ECO:0000256" key="2">
    <source>
        <dbReference type="ARBA" id="ARBA00004141"/>
    </source>
</evidence>
<dbReference type="InterPro" id="IPR003359">
    <property type="entry name" value="PSI_Ycf4_assembly"/>
</dbReference>
<evidence type="ECO:0000256" key="8">
    <source>
        <dbReference type="ARBA" id="ARBA00023136"/>
    </source>
</evidence>
<evidence type="ECO:0000313" key="10">
    <source>
        <dbReference type="EMBL" id="KPQ32917.1"/>
    </source>
</evidence>
<evidence type="ECO:0000256" key="3">
    <source>
        <dbReference type="ARBA" id="ARBA00008198"/>
    </source>
</evidence>
<keyword evidence="5 9" id="KW-0602">Photosynthesis</keyword>
<dbReference type="Pfam" id="PF02392">
    <property type="entry name" value="Ycf4"/>
    <property type="match status" value="1"/>
</dbReference>
<dbReference type="GO" id="GO:0009522">
    <property type="term" value="C:photosystem I"/>
    <property type="evidence" value="ECO:0007669"/>
    <property type="project" value="InterPro"/>
</dbReference>
<organism evidence="10 11">
    <name type="scientific">Phormidesmis priestleyi Ana</name>
    <dbReference type="NCBI Taxonomy" id="1666911"/>
    <lineage>
        <taxon>Bacteria</taxon>
        <taxon>Bacillati</taxon>
        <taxon>Cyanobacteriota</taxon>
        <taxon>Cyanophyceae</taxon>
        <taxon>Leptolyngbyales</taxon>
        <taxon>Leptolyngbyaceae</taxon>
        <taxon>Phormidesmis</taxon>
    </lineage>
</organism>
<keyword evidence="7 9" id="KW-1133">Transmembrane helix</keyword>
<evidence type="ECO:0000256" key="4">
    <source>
        <dbReference type="ARBA" id="ARBA00015395"/>
    </source>
</evidence>
<comment type="subcellular location">
    <subcellularLocation>
        <location evidence="9">Cellular thylakoid membrane</location>
        <topology evidence="9">Multi-pass membrane protein</topology>
    </subcellularLocation>
    <subcellularLocation>
        <location evidence="2">Membrane</location>
        <topology evidence="2">Multi-pass membrane protein</topology>
    </subcellularLocation>
</comment>
<evidence type="ECO:0000256" key="9">
    <source>
        <dbReference type="HAMAP-Rule" id="MF_00437"/>
    </source>
</evidence>
<gene>
    <name evidence="9" type="primary">ycf4</name>
    <name evidence="10" type="ORF">HLUCCA11_20305</name>
</gene>
<comment type="function">
    <text evidence="1 9">Seems to be required for the assembly of the photosystem I complex.</text>
</comment>
<comment type="caution">
    <text evidence="10">The sequence shown here is derived from an EMBL/GenBank/DDBJ whole genome shotgun (WGS) entry which is preliminary data.</text>
</comment>
<feature type="transmembrane region" description="Helical" evidence="9">
    <location>
        <begin position="38"/>
        <end position="60"/>
    </location>
</feature>
<keyword evidence="9" id="KW-0793">Thylakoid</keyword>
<dbReference type="EMBL" id="LJZR01000043">
    <property type="protein sequence ID" value="KPQ32917.1"/>
    <property type="molecule type" value="Genomic_DNA"/>
</dbReference>
<keyword evidence="8 9" id="KW-0472">Membrane</keyword>
<keyword evidence="6 9" id="KW-0812">Transmembrane</keyword>
<evidence type="ECO:0000256" key="1">
    <source>
        <dbReference type="ARBA" id="ARBA00002862"/>
    </source>
</evidence>
<accession>A0A0P7YRG5</accession>
<dbReference type="PATRIC" id="fig|1666911.3.peg.2820"/>
<evidence type="ECO:0000256" key="5">
    <source>
        <dbReference type="ARBA" id="ARBA00022531"/>
    </source>
</evidence>